<evidence type="ECO:0000313" key="2">
    <source>
        <dbReference type="EMBL" id="KAK2860814.1"/>
    </source>
</evidence>
<feature type="transmembrane region" description="Helical" evidence="1">
    <location>
        <begin position="59"/>
        <end position="78"/>
    </location>
</feature>
<proteinExistence type="predicted"/>
<dbReference type="InterPro" id="IPR028165">
    <property type="entry name" value="TMEM125"/>
</dbReference>
<gene>
    <name evidence="2" type="ORF">Q7C36_004980</name>
</gene>
<dbReference type="PANTHER" id="PTHR31416">
    <property type="entry name" value="TRANSMEMBRANE PROTEIN 125"/>
    <property type="match status" value="1"/>
</dbReference>
<evidence type="ECO:0000313" key="3">
    <source>
        <dbReference type="Proteomes" id="UP001187315"/>
    </source>
</evidence>
<name>A0AA88NL38_TACVA</name>
<keyword evidence="1" id="KW-0812">Transmembrane</keyword>
<dbReference type="Pfam" id="PF15109">
    <property type="entry name" value="TMEM125"/>
    <property type="match status" value="1"/>
</dbReference>
<keyword evidence="1" id="KW-1133">Transmembrane helix</keyword>
<evidence type="ECO:0008006" key="4">
    <source>
        <dbReference type="Google" id="ProtNLM"/>
    </source>
</evidence>
<keyword evidence="3" id="KW-1185">Reference proteome</keyword>
<evidence type="ECO:0000256" key="1">
    <source>
        <dbReference type="SAM" id="Phobius"/>
    </source>
</evidence>
<protein>
    <recommendedName>
        <fullName evidence="4">Transmembrane protein 125b</fullName>
    </recommendedName>
</protein>
<feature type="transmembrane region" description="Helical" evidence="1">
    <location>
        <begin position="141"/>
        <end position="163"/>
    </location>
</feature>
<dbReference type="PANTHER" id="PTHR31416:SF1">
    <property type="entry name" value="TRANSMEMBRANE PROTEIN 125"/>
    <property type="match status" value="1"/>
</dbReference>
<keyword evidence="1" id="KW-0472">Membrane</keyword>
<sequence>MSGLMFLQQDVEDQVELWWFGEPCISLLCYTSSVALVLGLGTGGVVLLSSAGSAEPSSAVWRLVVGSTLCILALVLVLKQLLSSAVQDMGCVRSRRRIAQLRSGGSSDPSLLLAVGLALMLGGATVLLCLASSHMLLTGTLLLTCGAVVVLSVAAYAMMKYVWEQRGRRRRRIRRRVRVYTIGGQTSHVWRDSASSQVGLI</sequence>
<feature type="transmembrane region" description="Helical" evidence="1">
    <location>
        <begin position="27"/>
        <end position="47"/>
    </location>
</feature>
<dbReference type="AlphaFoldDB" id="A0AA88NL38"/>
<dbReference type="EMBL" id="JAVHJS010000004">
    <property type="protein sequence ID" value="KAK2860814.1"/>
    <property type="molecule type" value="Genomic_DNA"/>
</dbReference>
<comment type="caution">
    <text evidence="2">The sequence shown here is derived from an EMBL/GenBank/DDBJ whole genome shotgun (WGS) entry which is preliminary data.</text>
</comment>
<accession>A0AA88NL38</accession>
<dbReference type="Proteomes" id="UP001187315">
    <property type="component" value="Unassembled WGS sequence"/>
</dbReference>
<organism evidence="2 3">
    <name type="scientific">Tachysurus vachellii</name>
    <name type="common">Darkbarbel catfish</name>
    <name type="synonym">Pelteobagrus vachellii</name>
    <dbReference type="NCBI Taxonomy" id="175792"/>
    <lineage>
        <taxon>Eukaryota</taxon>
        <taxon>Metazoa</taxon>
        <taxon>Chordata</taxon>
        <taxon>Craniata</taxon>
        <taxon>Vertebrata</taxon>
        <taxon>Euteleostomi</taxon>
        <taxon>Actinopterygii</taxon>
        <taxon>Neopterygii</taxon>
        <taxon>Teleostei</taxon>
        <taxon>Ostariophysi</taxon>
        <taxon>Siluriformes</taxon>
        <taxon>Bagridae</taxon>
        <taxon>Tachysurus</taxon>
    </lineage>
</organism>
<feature type="transmembrane region" description="Helical" evidence="1">
    <location>
        <begin position="111"/>
        <end position="135"/>
    </location>
</feature>
<reference evidence="2" key="1">
    <citation type="submission" date="2023-08" db="EMBL/GenBank/DDBJ databases">
        <title>Pelteobagrus vachellii genome.</title>
        <authorList>
            <person name="Liu H."/>
        </authorList>
    </citation>
    <scope>NUCLEOTIDE SEQUENCE</scope>
    <source>
        <strain evidence="2">PRFRI_2022a</strain>
        <tissue evidence="2">Muscle</tissue>
    </source>
</reference>